<dbReference type="Proteomes" id="UP000070198">
    <property type="component" value="Unassembled WGS sequence"/>
</dbReference>
<dbReference type="Proteomes" id="UP000071927">
    <property type="component" value="Unassembled WGS sequence"/>
</dbReference>
<gene>
    <name evidence="4" type="ORF">SGADD02_01120</name>
    <name evidence="5" type="ORF">SGADD03_00070</name>
</gene>
<dbReference type="PANTHER" id="PTHR43479:SF11">
    <property type="entry name" value="ACREF_ENVCD OPERON REPRESSOR-RELATED"/>
    <property type="match status" value="1"/>
</dbReference>
<dbReference type="Gene3D" id="1.10.357.10">
    <property type="entry name" value="Tetracycline Repressor, domain 2"/>
    <property type="match status" value="1"/>
</dbReference>
<evidence type="ECO:0000313" key="4">
    <source>
        <dbReference type="EMBL" id="KXT68109.1"/>
    </source>
</evidence>
<dbReference type="PATRIC" id="fig|315405.11.peg.1334"/>
<proteinExistence type="predicted"/>
<evidence type="ECO:0000256" key="1">
    <source>
        <dbReference type="ARBA" id="ARBA00023125"/>
    </source>
</evidence>
<name>A0A139R7P2_9STRE</name>
<dbReference type="PANTHER" id="PTHR43479">
    <property type="entry name" value="ACREF/ENVCD OPERON REPRESSOR-RELATED"/>
    <property type="match status" value="1"/>
</dbReference>
<dbReference type="AlphaFoldDB" id="A0A139R7P2"/>
<comment type="caution">
    <text evidence="5">The sequence shown here is derived from an EMBL/GenBank/DDBJ whole genome shotgun (WGS) entry which is preliminary data.</text>
</comment>
<dbReference type="InterPro" id="IPR041483">
    <property type="entry name" value="TetR_C_34"/>
</dbReference>
<evidence type="ECO:0000313" key="5">
    <source>
        <dbReference type="EMBL" id="KXU10791.1"/>
    </source>
</evidence>
<dbReference type="Pfam" id="PF00440">
    <property type="entry name" value="TetR_N"/>
    <property type="match status" value="1"/>
</dbReference>
<dbReference type="RefSeq" id="WP_061458690.1">
    <property type="nucleotide sequence ID" value="NZ_KQ968747.1"/>
</dbReference>
<dbReference type="InterPro" id="IPR009057">
    <property type="entry name" value="Homeodomain-like_sf"/>
</dbReference>
<evidence type="ECO:0000313" key="6">
    <source>
        <dbReference type="Proteomes" id="UP000070198"/>
    </source>
</evidence>
<reference evidence="6 7" key="1">
    <citation type="submission" date="2016-01" db="EMBL/GenBank/DDBJ databases">
        <title>Highly variable Streptococcus oralis are common among viridans streptococci isolated from primates.</title>
        <authorList>
            <person name="Denapaite D."/>
            <person name="Rieger M."/>
            <person name="Koendgen S."/>
            <person name="Brueckner R."/>
            <person name="Ochigava I."/>
            <person name="Kappeler P."/>
            <person name="Maetz-Rensing K."/>
            <person name="Leendertz F."/>
            <person name="Hakenbeck R."/>
        </authorList>
    </citation>
    <scope>NUCLEOTIDE SEQUENCE [LARGE SCALE GENOMIC DNA]</scope>
    <source>
        <strain evidence="4 6">DD02</strain>
        <strain evidence="5 7">DD03</strain>
    </source>
</reference>
<protein>
    <submittedName>
        <fullName evidence="5">Transcriptional regulator, TetR family</fullName>
    </submittedName>
</protein>
<accession>A0A139R7P2</accession>
<evidence type="ECO:0000313" key="7">
    <source>
        <dbReference type="Proteomes" id="UP000071927"/>
    </source>
</evidence>
<dbReference type="InterPro" id="IPR050624">
    <property type="entry name" value="HTH-type_Tx_Regulator"/>
</dbReference>
<feature type="DNA-binding region" description="H-T-H motif" evidence="2">
    <location>
        <begin position="33"/>
        <end position="52"/>
    </location>
</feature>
<dbReference type="EMBL" id="LQXV01000022">
    <property type="protein sequence ID" value="KXU10791.1"/>
    <property type="molecule type" value="Genomic_DNA"/>
</dbReference>
<dbReference type="GO" id="GO:0003677">
    <property type="term" value="F:DNA binding"/>
    <property type="evidence" value="ECO:0007669"/>
    <property type="project" value="UniProtKB-UniRule"/>
</dbReference>
<keyword evidence="1 2" id="KW-0238">DNA-binding</keyword>
<feature type="domain" description="HTH tetR-type" evidence="3">
    <location>
        <begin position="10"/>
        <end position="70"/>
    </location>
</feature>
<dbReference type="InterPro" id="IPR001647">
    <property type="entry name" value="HTH_TetR"/>
</dbReference>
<dbReference type="EMBL" id="LQOF01000251">
    <property type="protein sequence ID" value="KXT68109.1"/>
    <property type="molecule type" value="Genomic_DNA"/>
</dbReference>
<evidence type="ECO:0000256" key="2">
    <source>
        <dbReference type="PROSITE-ProRule" id="PRU00335"/>
    </source>
</evidence>
<dbReference type="PROSITE" id="PS50977">
    <property type="entry name" value="HTH_TETR_2"/>
    <property type="match status" value="1"/>
</dbReference>
<evidence type="ECO:0000259" key="3">
    <source>
        <dbReference type="PROSITE" id="PS50977"/>
    </source>
</evidence>
<sequence length="205" mass="24133">MGRISKEECLKRREEIIDVAQALYQEMPFKDINVKEIGNRLSFTRTAIYTYFDNKEEIFLALLEREYLKWEQDLQSILEKETLDIEQFAKEIAVSLEKRLILLKILAVDMASLDAESRIEPLISFKKVYGRSLDLVRQLLEKHFPERSEVDNQHFIFAFFPFLYGVYPYTEVTNKQKLAMAEAEVPYVYMGVLEIIENGVLTLMK</sequence>
<dbReference type="SUPFAM" id="SSF46689">
    <property type="entry name" value="Homeodomain-like"/>
    <property type="match status" value="1"/>
</dbReference>
<dbReference type="Pfam" id="PF17929">
    <property type="entry name" value="TetR_C_34"/>
    <property type="match status" value="1"/>
</dbReference>
<organism evidence="5 7">
    <name type="scientific">Streptococcus gallolyticus</name>
    <dbReference type="NCBI Taxonomy" id="315405"/>
    <lineage>
        <taxon>Bacteria</taxon>
        <taxon>Bacillati</taxon>
        <taxon>Bacillota</taxon>
        <taxon>Bacilli</taxon>
        <taxon>Lactobacillales</taxon>
        <taxon>Streptococcaceae</taxon>
        <taxon>Streptococcus</taxon>
    </lineage>
</organism>